<keyword evidence="5 8" id="KW-0812">Transmembrane</keyword>
<feature type="transmembrane region" description="Helical" evidence="8">
    <location>
        <begin position="280"/>
        <end position="296"/>
    </location>
</feature>
<dbReference type="AlphaFoldDB" id="A0A1M5N5P6"/>
<evidence type="ECO:0000256" key="1">
    <source>
        <dbReference type="ARBA" id="ARBA00004651"/>
    </source>
</evidence>
<dbReference type="GO" id="GO:0005886">
    <property type="term" value="C:plasma membrane"/>
    <property type="evidence" value="ECO:0007669"/>
    <property type="project" value="UniProtKB-SubCell"/>
</dbReference>
<dbReference type="Proteomes" id="UP000184074">
    <property type="component" value="Unassembled WGS sequence"/>
</dbReference>
<feature type="transmembrane region" description="Helical" evidence="8">
    <location>
        <begin position="234"/>
        <end position="260"/>
    </location>
</feature>
<gene>
    <name evidence="9" type="ORF">SAMN05444003_1204</name>
</gene>
<keyword evidence="10" id="KW-1185">Reference proteome</keyword>
<keyword evidence="7 8" id="KW-0472">Membrane</keyword>
<dbReference type="EMBL" id="FQXB01000001">
    <property type="protein sequence ID" value="SHG84900.1"/>
    <property type="molecule type" value="Genomic_DNA"/>
</dbReference>
<feature type="transmembrane region" description="Helical" evidence="8">
    <location>
        <begin position="61"/>
        <end position="84"/>
    </location>
</feature>
<comment type="similarity">
    <text evidence="2">Belongs to the autoinducer-2 exporter (AI-2E) (TC 2.A.86) family.</text>
</comment>
<accession>A0A1M5N5P6</accession>
<comment type="subcellular location">
    <subcellularLocation>
        <location evidence="1">Cell membrane</location>
        <topology evidence="1">Multi-pass membrane protein</topology>
    </subcellularLocation>
</comment>
<keyword evidence="6 8" id="KW-1133">Transmembrane helix</keyword>
<evidence type="ECO:0000256" key="2">
    <source>
        <dbReference type="ARBA" id="ARBA00009773"/>
    </source>
</evidence>
<protein>
    <submittedName>
        <fullName evidence="9">Predicted PurR-regulated permease PerM</fullName>
    </submittedName>
</protein>
<keyword evidence="3" id="KW-0813">Transport</keyword>
<dbReference type="Pfam" id="PF01594">
    <property type="entry name" value="AI-2E_transport"/>
    <property type="match status" value="1"/>
</dbReference>
<evidence type="ECO:0000256" key="4">
    <source>
        <dbReference type="ARBA" id="ARBA00022475"/>
    </source>
</evidence>
<feature type="transmembrane region" description="Helical" evidence="8">
    <location>
        <begin position="316"/>
        <end position="349"/>
    </location>
</feature>
<evidence type="ECO:0000256" key="7">
    <source>
        <dbReference type="ARBA" id="ARBA00023136"/>
    </source>
</evidence>
<sequence length="365" mass="39880">MDLSVRQQALYWGIAAAVFFFVLWALGHVLLPFVIGGALAYCLDPVADRLERVGCSRSVSVLIISLAALLLFFILILLFIPTLIQQATSLLGAIPEAFRSLQTTLSDRFPQMSDENSIVRRQLVTIGDLLQARGGELLNGIVSYVLNFINVLVLLVVVPVVTVYLLFDWDRMIAKIDELLPRDHAPTIRRLASEIDDTLASFIRGQGTVCILLGLYYIIALTIVGLNYGIFVGFIAGFLTFIPFVGAAVGGILAIGLALFQFWGYTEVVDGETITHGTQWIRIGVVVAIYLLGQFVEGNILTPRLVGGSIGLHPVWLLLALSVFGSLFGFVGMLVAVPVAAMLGVLARFAMDQYRKSRLYRGTSK</sequence>
<organism evidence="9 10">
    <name type="scientific">Cognatiyoonia sediminum</name>
    <dbReference type="NCBI Taxonomy" id="1508389"/>
    <lineage>
        <taxon>Bacteria</taxon>
        <taxon>Pseudomonadati</taxon>
        <taxon>Pseudomonadota</taxon>
        <taxon>Alphaproteobacteria</taxon>
        <taxon>Rhodobacterales</taxon>
        <taxon>Paracoccaceae</taxon>
        <taxon>Cognatiyoonia</taxon>
    </lineage>
</organism>
<reference evidence="9 10" key="1">
    <citation type="submission" date="2016-11" db="EMBL/GenBank/DDBJ databases">
        <authorList>
            <person name="Jaros S."/>
            <person name="Januszkiewicz K."/>
            <person name="Wedrychowicz H."/>
        </authorList>
    </citation>
    <scope>NUCLEOTIDE SEQUENCE [LARGE SCALE GENOMIC DNA]</scope>
    <source>
        <strain evidence="9 10">DSM 28715</strain>
    </source>
</reference>
<evidence type="ECO:0000256" key="5">
    <source>
        <dbReference type="ARBA" id="ARBA00022692"/>
    </source>
</evidence>
<evidence type="ECO:0000256" key="3">
    <source>
        <dbReference type="ARBA" id="ARBA00022448"/>
    </source>
</evidence>
<evidence type="ECO:0000313" key="10">
    <source>
        <dbReference type="Proteomes" id="UP000184074"/>
    </source>
</evidence>
<dbReference type="STRING" id="1508389.SAMN05444003_1204"/>
<feature type="transmembrane region" description="Helical" evidence="8">
    <location>
        <begin position="144"/>
        <end position="167"/>
    </location>
</feature>
<evidence type="ECO:0000313" key="9">
    <source>
        <dbReference type="EMBL" id="SHG84900.1"/>
    </source>
</evidence>
<dbReference type="GO" id="GO:0055085">
    <property type="term" value="P:transmembrane transport"/>
    <property type="evidence" value="ECO:0007669"/>
    <property type="project" value="TreeGrafter"/>
</dbReference>
<keyword evidence="4" id="KW-1003">Cell membrane</keyword>
<name>A0A1M5N5P6_9RHOB</name>
<dbReference type="RefSeq" id="WP_072899918.1">
    <property type="nucleotide sequence ID" value="NZ_FQXB01000001.1"/>
</dbReference>
<dbReference type="PANTHER" id="PTHR21716">
    <property type="entry name" value="TRANSMEMBRANE PROTEIN"/>
    <property type="match status" value="1"/>
</dbReference>
<feature type="transmembrane region" description="Helical" evidence="8">
    <location>
        <begin position="12"/>
        <end position="41"/>
    </location>
</feature>
<dbReference type="InterPro" id="IPR002549">
    <property type="entry name" value="AI-2E-like"/>
</dbReference>
<evidence type="ECO:0000256" key="8">
    <source>
        <dbReference type="SAM" id="Phobius"/>
    </source>
</evidence>
<dbReference type="OrthoDB" id="5792512at2"/>
<dbReference type="PANTHER" id="PTHR21716:SF53">
    <property type="entry name" value="PERMEASE PERM-RELATED"/>
    <property type="match status" value="1"/>
</dbReference>
<feature type="transmembrane region" description="Helical" evidence="8">
    <location>
        <begin position="209"/>
        <end position="228"/>
    </location>
</feature>
<proteinExistence type="inferred from homology"/>
<evidence type="ECO:0000256" key="6">
    <source>
        <dbReference type="ARBA" id="ARBA00022989"/>
    </source>
</evidence>